<dbReference type="EMBL" id="HBUE01009275">
    <property type="protein sequence ID" value="CAG6447506.1"/>
    <property type="molecule type" value="Transcribed_RNA"/>
</dbReference>
<name>A0A8D8ETP0_CULPI</name>
<reference evidence="1" key="1">
    <citation type="submission" date="2021-05" db="EMBL/GenBank/DDBJ databases">
        <authorList>
            <person name="Alioto T."/>
            <person name="Alioto T."/>
            <person name="Gomez Garrido J."/>
        </authorList>
    </citation>
    <scope>NUCLEOTIDE SEQUENCE</scope>
</reference>
<protein>
    <submittedName>
        <fullName evidence="1">(northern house mosquito) hypothetical protein</fullName>
    </submittedName>
</protein>
<organism evidence="1">
    <name type="scientific">Culex pipiens</name>
    <name type="common">House mosquito</name>
    <dbReference type="NCBI Taxonomy" id="7175"/>
    <lineage>
        <taxon>Eukaryota</taxon>
        <taxon>Metazoa</taxon>
        <taxon>Ecdysozoa</taxon>
        <taxon>Arthropoda</taxon>
        <taxon>Hexapoda</taxon>
        <taxon>Insecta</taxon>
        <taxon>Pterygota</taxon>
        <taxon>Neoptera</taxon>
        <taxon>Endopterygota</taxon>
        <taxon>Diptera</taxon>
        <taxon>Nematocera</taxon>
        <taxon>Culicoidea</taxon>
        <taxon>Culicidae</taxon>
        <taxon>Culicinae</taxon>
        <taxon>Culicini</taxon>
        <taxon>Culex</taxon>
        <taxon>Culex</taxon>
    </lineage>
</organism>
<dbReference type="EMBL" id="HBUE01009274">
    <property type="protein sequence ID" value="CAG6447505.1"/>
    <property type="molecule type" value="Transcribed_RNA"/>
</dbReference>
<dbReference type="AlphaFoldDB" id="A0A8D8ETP0"/>
<dbReference type="EMBL" id="HBUE01009276">
    <property type="protein sequence ID" value="CAG6447507.1"/>
    <property type="molecule type" value="Transcribed_RNA"/>
</dbReference>
<proteinExistence type="predicted"/>
<evidence type="ECO:0000313" key="1">
    <source>
        <dbReference type="EMBL" id="CAG6447507.1"/>
    </source>
</evidence>
<accession>A0A8D8ETP0</accession>
<sequence length="105" mass="12442">MTRISTSLVRGYCLIIVPCTQFEQLTSTRNARVSARSELAARFVLSLNLSISRRGDSKYSIEIWHLAAFHTVSHDSRRRRRRRRRQVMRRRRSPVDLDWFDSCCD</sequence>